<keyword evidence="4 9" id="KW-0863">Zinc-finger</keyword>
<dbReference type="Proteomes" id="UP000708208">
    <property type="component" value="Unassembled WGS sequence"/>
</dbReference>
<dbReference type="PANTHER" id="PTHR16515">
    <property type="entry name" value="PR DOMAIN ZINC FINGER PROTEIN"/>
    <property type="match status" value="1"/>
</dbReference>
<evidence type="ECO:0000256" key="2">
    <source>
        <dbReference type="ARBA" id="ARBA00022723"/>
    </source>
</evidence>
<evidence type="ECO:0000256" key="9">
    <source>
        <dbReference type="PROSITE-ProRule" id="PRU00042"/>
    </source>
</evidence>
<feature type="region of interest" description="Disordered" evidence="10">
    <location>
        <begin position="14"/>
        <end position="106"/>
    </location>
</feature>
<feature type="compositionally biased region" description="Polar residues" evidence="10">
    <location>
        <begin position="678"/>
        <end position="689"/>
    </location>
</feature>
<feature type="region of interest" description="Disordered" evidence="10">
    <location>
        <begin position="382"/>
        <end position="406"/>
    </location>
</feature>
<evidence type="ECO:0000259" key="11">
    <source>
        <dbReference type="PROSITE" id="PS50157"/>
    </source>
</evidence>
<keyword evidence="5" id="KW-0862">Zinc</keyword>
<evidence type="ECO:0000256" key="1">
    <source>
        <dbReference type="ARBA" id="ARBA00004123"/>
    </source>
</evidence>
<feature type="domain" description="C2H2-type" evidence="11">
    <location>
        <begin position="644"/>
        <end position="672"/>
    </location>
</feature>
<dbReference type="InterPro" id="IPR050331">
    <property type="entry name" value="Zinc_finger"/>
</dbReference>
<feature type="domain" description="C2H2-type" evidence="11">
    <location>
        <begin position="588"/>
        <end position="615"/>
    </location>
</feature>
<dbReference type="PROSITE" id="PS50157">
    <property type="entry name" value="ZINC_FINGER_C2H2_2"/>
    <property type="match status" value="5"/>
</dbReference>
<keyword evidence="7" id="KW-0539">Nucleus</keyword>
<evidence type="ECO:0000313" key="12">
    <source>
        <dbReference type="EMBL" id="CAG7716746.1"/>
    </source>
</evidence>
<dbReference type="OrthoDB" id="5428132at2759"/>
<feature type="compositionally biased region" description="Polar residues" evidence="10">
    <location>
        <begin position="156"/>
        <end position="179"/>
    </location>
</feature>
<comment type="similarity">
    <text evidence="8">Belongs to the snail C2H2-type zinc-finger protein family.</text>
</comment>
<dbReference type="PROSITE" id="PS00028">
    <property type="entry name" value="ZINC_FINGER_C2H2_1"/>
    <property type="match status" value="3"/>
</dbReference>
<dbReference type="SMART" id="SM00355">
    <property type="entry name" value="ZnF_C2H2"/>
    <property type="match status" value="5"/>
</dbReference>
<feature type="domain" description="C2H2-type" evidence="11">
    <location>
        <begin position="562"/>
        <end position="589"/>
    </location>
</feature>
<feature type="compositionally biased region" description="Low complexity" evidence="10">
    <location>
        <begin position="310"/>
        <end position="341"/>
    </location>
</feature>
<dbReference type="FunFam" id="3.30.160.60:FF:000043">
    <property type="entry name" value="Scratch family zinc finger 2"/>
    <property type="match status" value="1"/>
</dbReference>
<feature type="compositionally biased region" description="Polar residues" evidence="10">
    <location>
        <begin position="48"/>
        <end position="70"/>
    </location>
</feature>
<feature type="compositionally biased region" description="Low complexity" evidence="10">
    <location>
        <begin position="72"/>
        <end position="100"/>
    </location>
</feature>
<reference evidence="12" key="1">
    <citation type="submission" date="2021-06" db="EMBL/GenBank/DDBJ databases">
        <authorList>
            <person name="Hodson N. C."/>
            <person name="Mongue J. A."/>
            <person name="Jaron S. K."/>
        </authorList>
    </citation>
    <scope>NUCLEOTIDE SEQUENCE</scope>
</reference>
<dbReference type="GO" id="GO:0005634">
    <property type="term" value="C:nucleus"/>
    <property type="evidence" value="ECO:0007669"/>
    <property type="project" value="UniProtKB-SubCell"/>
</dbReference>
<dbReference type="EMBL" id="CAJVCH010040943">
    <property type="protein sequence ID" value="CAG7716746.1"/>
    <property type="molecule type" value="Genomic_DNA"/>
</dbReference>
<dbReference type="InterPro" id="IPR013087">
    <property type="entry name" value="Znf_C2H2_type"/>
</dbReference>
<dbReference type="FunFam" id="3.30.160.60:FF:000169">
    <property type="entry name" value="transcriptional repressor scratch 2"/>
    <property type="match status" value="1"/>
</dbReference>
<dbReference type="GO" id="GO:0003677">
    <property type="term" value="F:DNA binding"/>
    <property type="evidence" value="ECO:0007669"/>
    <property type="project" value="UniProtKB-KW"/>
</dbReference>
<dbReference type="AlphaFoldDB" id="A0A8J2NKU9"/>
<feature type="domain" description="C2H2-type" evidence="11">
    <location>
        <begin position="531"/>
        <end position="558"/>
    </location>
</feature>
<keyword evidence="6" id="KW-0238">DNA-binding</keyword>
<evidence type="ECO:0000256" key="4">
    <source>
        <dbReference type="ARBA" id="ARBA00022771"/>
    </source>
</evidence>
<sequence>MPRCLMAKKWKSLAYEKEKQQDSSESFSSTSCSASLTSFTSNPDHDGTSNPASTDLNSNNKHPSQNSSQLHVVRAVSGNSSNSVASNNNNNNNTSHGVTSMSQGSLHIKTPTPQILRRTNSISNNSGNKQTLVFETHSSKMPKTCSEPTIVGHHVSANSNSNGQHHNSCNPWGPSSPTEGATAPSPPPSWLPAPTAGKVTVLFNGYLQESPSYHGICASPVPNEEAHVMNMDSHPTSVFRGVTQSRFGCLPPPKKRDLYRPYSLPESIVAVQQEKLRLQSVCSTLFERKPEDLTTAHAILDLSTSSPLLPTTTTTTNTSPSQSLLAISSSSMNSSNESKNSIAPATAGNTVVLVQSPSSSNATEYFEPTPASTMASCIPSKNSFVAPEPSPNGSVSSPQPSSHHLQLLQQQPLPTLNPTATTTTTTTMASSRDVLSINTSKERDIMDTEFGDSLPITSNSSSSASAIISGKTVAYTYEAFFVSDGRSKKKSASISLSSPKETLTSDLSSMSRYSADSDSDSCPPSNSKTRYTCSECGKHYATSSNLSRHKQTHRSLDSQSAKRCPTCGKAYVSMPALAMHILTHNLHHKCDVCGKAFSRPWLLQGHMRSHTGEKPYGCAHCGKAFADRSNLRAHMQTHSSAKNYTCKRCNKSFALKSYLNKHYDSACFKDCPSPSDAENTNSNSSSSFDQMAPAAPHNDTSSSNSSSSSSSATSSSPTAATTSTTSLPSTVPSVEIPSSRKIQIVRVWDGKPELSYILEHHSQNQSL</sequence>
<evidence type="ECO:0000256" key="10">
    <source>
        <dbReference type="SAM" id="MobiDB-lite"/>
    </source>
</evidence>
<feature type="region of interest" description="Disordered" evidence="10">
    <location>
        <begin position="678"/>
        <end position="738"/>
    </location>
</feature>
<protein>
    <recommendedName>
        <fullName evidence="11">C2H2-type domain-containing protein</fullName>
    </recommendedName>
</protein>
<feature type="region of interest" description="Disordered" evidence="10">
    <location>
        <begin position="310"/>
        <end position="343"/>
    </location>
</feature>
<comment type="caution">
    <text evidence="12">The sequence shown here is derived from an EMBL/GenBank/DDBJ whole genome shotgun (WGS) entry which is preliminary data.</text>
</comment>
<feature type="compositionally biased region" description="Low complexity" evidence="10">
    <location>
        <begin position="492"/>
        <end position="527"/>
    </location>
</feature>
<proteinExistence type="inferred from homology"/>
<dbReference type="FunFam" id="3.30.160.60:FF:000446">
    <property type="entry name" value="Zinc finger protein"/>
    <property type="match status" value="1"/>
</dbReference>
<evidence type="ECO:0000256" key="7">
    <source>
        <dbReference type="ARBA" id="ARBA00023242"/>
    </source>
</evidence>
<feature type="domain" description="C2H2-type" evidence="11">
    <location>
        <begin position="616"/>
        <end position="643"/>
    </location>
</feature>
<accession>A0A8J2NKU9</accession>
<name>A0A8J2NKU9_9HEXA</name>
<feature type="compositionally biased region" description="Low complexity" evidence="10">
    <location>
        <begin position="23"/>
        <end position="41"/>
    </location>
</feature>
<feature type="region of interest" description="Disordered" evidence="10">
    <location>
        <begin position="153"/>
        <end position="192"/>
    </location>
</feature>
<dbReference type="PANTHER" id="PTHR16515:SF49">
    <property type="entry name" value="GASTRULA ZINC FINGER PROTEIN XLCGF49.1-LIKE-RELATED"/>
    <property type="match status" value="1"/>
</dbReference>
<gene>
    <name evidence="12" type="ORF">AFUS01_LOCUS6238</name>
</gene>
<dbReference type="Pfam" id="PF00096">
    <property type="entry name" value="zf-C2H2"/>
    <property type="match status" value="5"/>
</dbReference>
<dbReference type="GO" id="GO:0010468">
    <property type="term" value="P:regulation of gene expression"/>
    <property type="evidence" value="ECO:0007669"/>
    <property type="project" value="TreeGrafter"/>
</dbReference>
<evidence type="ECO:0000256" key="3">
    <source>
        <dbReference type="ARBA" id="ARBA00022737"/>
    </source>
</evidence>
<evidence type="ECO:0000256" key="8">
    <source>
        <dbReference type="ARBA" id="ARBA00037948"/>
    </source>
</evidence>
<keyword evidence="13" id="KW-1185">Reference proteome</keyword>
<keyword evidence="2" id="KW-0479">Metal-binding</keyword>
<evidence type="ECO:0000313" key="13">
    <source>
        <dbReference type="Proteomes" id="UP000708208"/>
    </source>
</evidence>
<feature type="compositionally biased region" description="Low complexity" evidence="10">
    <location>
        <begin position="394"/>
        <end position="406"/>
    </location>
</feature>
<evidence type="ECO:0000256" key="5">
    <source>
        <dbReference type="ARBA" id="ARBA00022833"/>
    </source>
</evidence>
<feature type="region of interest" description="Disordered" evidence="10">
    <location>
        <begin position="491"/>
        <end position="527"/>
    </location>
</feature>
<feature type="compositionally biased region" description="Low complexity" evidence="10">
    <location>
        <begin position="700"/>
        <end position="733"/>
    </location>
</feature>
<organism evidence="12 13">
    <name type="scientific">Allacma fusca</name>
    <dbReference type="NCBI Taxonomy" id="39272"/>
    <lineage>
        <taxon>Eukaryota</taxon>
        <taxon>Metazoa</taxon>
        <taxon>Ecdysozoa</taxon>
        <taxon>Arthropoda</taxon>
        <taxon>Hexapoda</taxon>
        <taxon>Collembola</taxon>
        <taxon>Symphypleona</taxon>
        <taxon>Sminthuridae</taxon>
        <taxon>Allacma</taxon>
    </lineage>
</organism>
<keyword evidence="3" id="KW-0677">Repeat</keyword>
<comment type="subcellular location">
    <subcellularLocation>
        <location evidence="1">Nucleus</location>
    </subcellularLocation>
</comment>
<evidence type="ECO:0000256" key="6">
    <source>
        <dbReference type="ARBA" id="ARBA00023125"/>
    </source>
</evidence>
<dbReference type="GO" id="GO:0008270">
    <property type="term" value="F:zinc ion binding"/>
    <property type="evidence" value="ECO:0007669"/>
    <property type="project" value="UniProtKB-KW"/>
</dbReference>